<evidence type="ECO:0000313" key="4">
    <source>
        <dbReference type="Proteomes" id="UP000001055"/>
    </source>
</evidence>
<dbReference type="VEuPathDB" id="FungiDB:JI435_115330"/>
<reference evidence="4" key="1">
    <citation type="journal article" date="2007" name="Plant Cell">
        <title>Dothideomycete-plant interactions illuminated by genome sequencing and EST analysis of the wheat pathogen Stagonospora nodorum.</title>
        <authorList>
            <person name="Hane J.K."/>
            <person name="Lowe R.G."/>
            <person name="Solomon P.S."/>
            <person name="Tan K.C."/>
            <person name="Schoch C.L."/>
            <person name="Spatafora J.W."/>
            <person name="Crous P.W."/>
            <person name="Kodira C."/>
            <person name="Birren B.W."/>
            <person name="Galagan J.E."/>
            <person name="Torriani S.F."/>
            <person name="McDonald B.A."/>
            <person name="Oliver R.P."/>
        </authorList>
    </citation>
    <scope>NUCLEOTIDE SEQUENCE [LARGE SCALE GENOMIC DNA]</scope>
    <source>
        <strain evidence="4">SN15 / ATCC MYA-4574 / FGSC 10173</strain>
    </source>
</reference>
<feature type="region of interest" description="Disordered" evidence="1">
    <location>
        <begin position="31"/>
        <end position="50"/>
    </location>
</feature>
<dbReference type="KEGG" id="pno:SNOG_11533"/>
<gene>
    <name evidence="3" type="ORF">SNOG_11533</name>
</gene>
<dbReference type="RefSeq" id="XP_001801773.1">
    <property type="nucleotide sequence ID" value="XM_001801721.1"/>
</dbReference>
<dbReference type="InParanoid" id="Q0U9N1"/>
<dbReference type="EMBL" id="CH445343">
    <property type="protein sequence ID" value="EAT81241.2"/>
    <property type="molecule type" value="Genomic_DNA"/>
</dbReference>
<evidence type="ECO:0000313" key="3">
    <source>
        <dbReference type="EMBL" id="EAT81241.2"/>
    </source>
</evidence>
<dbReference type="Proteomes" id="UP000001055">
    <property type="component" value="Unassembled WGS sequence"/>
</dbReference>
<dbReference type="CDD" id="cd12087">
    <property type="entry name" value="TM_EGFR-like"/>
    <property type="match status" value="1"/>
</dbReference>
<sequence>MDNTIATPSATSITTILTTVFIAPTPTSPVEVSLPSTTSSAGAEATQSTTPQSKRATILIGLGVGLIIGMLMLGGIAGLFLWRRRKNKLNKLEASNDIHLDPNPHKGFAKFFKLKQPKGSEDTEWSIESAEKVSIVKNFEEIECVE</sequence>
<keyword evidence="2" id="KW-0472">Membrane</keyword>
<accession>Q0U9N1</accession>
<dbReference type="AlphaFoldDB" id="Q0U9N1"/>
<evidence type="ECO:0000256" key="1">
    <source>
        <dbReference type="SAM" id="MobiDB-lite"/>
    </source>
</evidence>
<dbReference type="GeneID" id="5978681"/>
<proteinExistence type="predicted"/>
<evidence type="ECO:0000256" key="2">
    <source>
        <dbReference type="SAM" id="Phobius"/>
    </source>
</evidence>
<organism evidence="3 4">
    <name type="scientific">Phaeosphaeria nodorum (strain SN15 / ATCC MYA-4574 / FGSC 10173)</name>
    <name type="common">Glume blotch fungus</name>
    <name type="synonym">Parastagonospora nodorum</name>
    <dbReference type="NCBI Taxonomy" id="321614"/>
    <lineage>
        <taxon>Eukaryota</taxon>
        <taxon>Fungi</taxon>
        <taxon>Dikarya</taxon>
        <taxon>Ascomycota</taxon>
        <taxon>Pezizomycotina</taxon>
        <taxon>Dothideomycetes</taxon>
        <taxon>Pleosporomycetidae</taxon>
        <taxon>Pleosporales</taxon>
        <taxon>Pleosporineae</taxon>
        <taxon>Phaeosphaeriaceae</taxon>
        <taxon>Parastagonospora</taxon>
    </lineage>
</organism>
<name>Q0U9N1_PHANO</name>
<protein>
    <recommendedName>
        <fullName evidence="5">Mid2 domain-containing protein</fullName>
    </recommendedName>
</protein>
<keyword evidence="2" id="KW-0812">Transmembrane</keyword>
<evidence type="ECO:0008006" key="5">
    <source>
        <dbReference type="Google" id="ProtNLM"/>
    </source>
</evidence>
<keyword evidence="2" id="KW-1133">Transmembrane helix</keyword>
<feature type="transmembrane region" description="Helical" evidence="2">
    <location>
        <begin position="58"/>
        <end position="82"/>
    </location>
</feature>